<accession>A0A0G0SWF6</accession>
<dbReference type="GO" id="GO:0016020">
    <property type="term" value="C:membrane"/>
    <property type="evidence" value="ECO:0007669"/>
    <property type="project" value="InterPro"/>
</dbReference>
<reference evidence="3 4" key="1">
    <citation type="journal article" date="2015" name="Nature">
        <title>rRNA introns, odd ribosomes, and small enigmatic genomes across a large radiation of phyla.</title>
        <authorList>
            <person name="Brown C.T."/>
            <person name="Hug L.A."/>
            <person name="Thomas B.C."/>
            <person name="Sharon I."/>
            <person name="Castelle C.J."/>
            <person name="Singh A."/>
            <person name="Wilkins M.J."/>
            <person name="Williams K.H."/>
            <person name="Banfield J.F."/>
        </authorList>
    </citation>
    <scope>NUCLEOTIDE SEQUENCE [LARGE SCALE GENOMIC DNA]</scope>
</reference>
<keyword evidence="1" id="KW-0812">Transmembrane</keyword>
<name>A0A0G0SWF6_9BACT</name>
<feature type="transmembrane region" description="Helical" evidence="1">
    <location>
        <begin position="279"/>
        <end position="298"/>
    </location>
</feature>
<evidence type="ECO:0000313" key="3">
    <source>
        <dbReference type="EMBL" id="KKR29967.1"/>
    </source>
</evidence>
<feature type="transmembrane region" description="Helical" evidence="1">
    <location>
        <begin position="119"/>
        <end position="136"/>
    </location>
</feature>
<dbReference type="InterPro" id="IPR037185">
    <property type="entry name" value="EmrE-like"/>
</dbReference>
<gene>
    <name evidence="3" type="ORF">UT61_C0017G0004</name>
</gene>
<dbReference type="Pfam" id="PF00892">
    <property type="entry name" value="EamA"/>
    <property type="match status" value="1"/>
</dbReference>
<dbReference type="SUPFAM" id="SSF103481">
    <property type="entry name" value="Multidrug resistance efflux transporter EmrE"/>
    <property type="match status" value="1"/>
</dbReference>
<feature type="transmembrane region" description="Helical" evidence="1">
    <location>
        <begin position="65"/>
        <end position="82"/>
    </location>
</feature>
<evidence type="ECO:0000256" key="1">
    <source>
        <dbReference type="SAM" id="Phobius"/>
    </source>
</evidence>
<dbReference type="Proteomes" id="UP000034793">
    <property type="component" value="Unassembled WGS sequence"/>
</dbReference>
<feature type="transmembrane region" description="Helical" evidence="1">
    <location>
        <begin position="94"/>
        <end position="113"/>
    </location>
</feature>
<feature type="transmembrane region" description="Helical" evidence="1">
    <location>
        <begin position="176"/>
        <end position="198"/>
    </location>
</feature>
<keyword evidence="1" id="KW-1133">Transmembrane helix</keyword>
<feature type="transmembrane region" description="Helical" evidence="1">
    <location>
        <begin position="235"/>
        <end position="267"/>
    </location>
</feature>
<proteinExistence type="predicted"/>
<dbReference type="EMBL" id="LBXL01000017">
    <property type="protein sequence ID" value="KKR29967.1"/>
    <property type="molecule type" value="Genomic_DNA"/>
</dbReference>
<protein>
    <submittedName>
        <fullName evidence="3">Conserved hypothetical membrane protein, DUF6 family</fullName>
    </submittedName>
</protein>
<feature type="transmembrane region" description="Helical" evidence="1">
    <location>
        <begin position="37"/>
        <end position="59"/>
    </location>
</feature>
<feature type="transmembrane region" description="Helical" evidence="1">
    <location>
        <begin position="148"/>
        <end position="170"/>
    </location>
</feature>
<sequence length="299" mass="33643">MEWLSYALLGPALFGINNLIDKFILDKHIRGLGAFTIVYGIVSFVMSVLLFVFIGFHFLDIKSSFFILSAGAIQIITFLTYFKSLTLDEASRVTPLFQFIPVFSLILAALLLGEVLKPFHLLGFVIIFIGGFLLSGKNIDKKVFTPRPAFWFMLVASLGSASLGIIFKFVYGLNTFWQTIAWEHLGIGIASFFLFLIPSYKKQFISSIKNLNKFVYGAVLINELVFFLGRLSLRYAFTMASVALVTVLMGTQPLFVLGYTIVLTMVTPQIIKEDIEVRVVMRKFMLMLLILLGVYSITL</sequence>
<feature type="transmembrane region" description="Helical" evidence="1">
    <location>
        <begin position="210"/>
        <end position="229"/>
    </location>
</feature>
<comment type="caution">
    <text evidence="3">The sequence shown here is derived from an EMBL/GenBank/DDBJ whole genome shotgun (WGS) entry which is preliminary data.</text>
</comment>
<evidence type="ECO:0000313" key="4">
    <source>
        <dbReference type="Proteomes" id="UP000034793"/>
    </source>
</evidence>
<organism evidence="3 4">
    <name type="scientific">Candidatus Woesebacteria bacterium GW2011_GWA1_39_8</name>
    <dbReference type="NCBI Taxonomy" id="1618552"/>
    <lineage>
        <taxon>Bacteria</taxon>
        <taxon>Candidatus Woeseibacteriota</taxon>
    </lineage>
</organism>
<feature type="domain" description="EamA" evidence="2">
    <location>
        <begin position="3"/>
        <end position="135"/>
    </location>
</feature>
<dbReference type="InterPro" id="IPR000620">
    <property type="entry name" value="EamA_dom"/>
</dbReference>
<evidence type="ECO:0000259" key="2">
    <source>
        <dbReference type="Pfam" id="PF00892"/>
    </source>
</evidence>
<keyword evidence="1" id="KW-0472">Membrane</keyword>
<dbReference type="AlphaFoldDB" id="A0A0G0SWF6"/>